<evidence type="ECO:0000256" key="2">
    <source>
        <dbReference type="ARBA" id="ARBA00022598"/>
    </source>
</evidence>
<dbReference type="AlphaFoldDB" id="A0A174PV17"/>
<evidence type="ECO:0000259" key="7">
    <source>
        <dbReference type="Pfam" id="PF01656"/>
    </source>
</evidence>
<comment type="cofactor">
    <cofactor evidence="1">
        <name>Mg(2+)</name>
        <dbReference type="ChEBI" id="CHEBI:18420"/>
    </cofactor>
</comment>
<dbReference type="RefSeq" id="WP_024730364.1">
    <property type="nucleotide sequence ID" value="NZ_CABIWA010000011.1"/>
</dbReference>
<keyword evidence="6" id="KW-0315">Glutamine amidotransferase</keyword>
<dbReference type="NCBIfam" id="NF002204">
    <property type="entry name" value="PRK01077.1"/>
    <property type="match status" value="1"/>
</dbReference>
<dbReference type="EMBL" id="CZBE01000008">
    <property type="protein sequence ID" value="CUP62215.1"/>
    <property type="molecule type" value="Genomic_DNA"/>
</dbReference>
<dbReference type="Proteomes" id="UP000095765">
    <property type="component" value="Unassembled WGS sequence"/>
</dbReference>
<dbReference type="OrthoDB" id="9764035at2"/>
<dbReference type="SUPFAM" id="SSF52317">
    <property type="entry name" value="Class I glutamine amidotransferase-like"/>
    <property type="match status" value="1"/>
</dbReference>
<dbReference type="Proteomes" id="UP000260828">
    <property type="component" value="Unassembled WGS sequence"/>
</dbReference>
<keyword evidence="3" id="KW-0547">Nucleotide-binding</keyword>
<keyword evidence="4" id="KW-0067">ATP-binding</keyword>
<dbReference type="GeneID" id="72465410"/>
<dbReference type="Gene3D" id="3.40.50.880">
    <property type="match status" value="1"/>
</dbReference>
<reference evidence="9 11" key="1">
    <citation type="submission" date="2015-09" db="EMBL/GenBank/DDBJ databases">
        <authorList>
            <consortium name="Pathogen Informatics"/>
        </authorList>
    </citation>
    <scope>NUCLEOTIDE SEQUENCE [LARGE SCALE GENOMIC DNA]</scope>
    <source>
        <strain evidence="9 11">2789STDY5834939</strain>
    </source>
</reference>
<dbReference type="InterPro" id="IPR029062">
    <property type="entry name" value="Class_I_gatase-like"/>
</dbReference>
<dbReference type="GO" id="GO:0005524">
    <property type="term" value="F:ATP binding"/>
    <property type="evidence" value="ECO:0007669"/>
    <property type="project" value="UniProtKB-KW"/>
</dbReference>
<dbReference type="GO" id="GO:0042242">
    <property type="term" value="F:cobyrinic acid a,c-diamide synthase activity"/>
    <property type="evidence" value="ECO:0007669"/>
    <property type="project" value="InterPro"/>
</dbReference>
<dbReference type="Gene3D" id="3.40.50.300">
    <property type="entry name" value="P-loop containing nucleotide triphosphate hydrolases"/>
    <property type="match status" value="1"/>
</dbReference>
<gene>
    <name evidence="9" type="primary">cobB_1</name>
    <name evidence="10" type="ORF">DXC40_01845</name>
    <name evidence="9" type="ORF">ERS852551_01380</name>
</gene>
<evidence type="ECO:0000313" key="10">
    <source>
        <dbReference type="EMBL" id="RGE69829.1"/>
    </source>
</evidence>
<keyword evidence="5" id="KW-0460">Magnesium</keyword>
<dbReference type="PROSITE" id="PS51274">
    <property type="entry name" value="GATASE_COBBQ"/>
    <property type="match status" value="1"/>
</dbReference>
<keyword evidence="2" id="KW-0436">Ligase</keyword>
<dbReference type="PANTHER" id="PTHR43873:SF1">
    <property type="entry name" value="COBYRINATE A,C-DIAMIDE SYNTHASE"/>
    <property type="match status" value="1"/>
</dbReference>
<organism evidence="9 11">
    <name type="scientific">Anaerotruncus colihominis</name>
    <dbReference type="NCBI Taxonomy" id="169435"/>
    <lineage>
        <taxon>Bacteria</taxon>
        <taxon>Bacillati</taxon>
        <taxon>Bacillota</taxon>
        <taxon>Clostridia</taxon>
        <taxon>Eubacteriales</taxon>
        <taxon>Oscillospiraceae</taxon>
        <taxon>Anaerotruncus</taxon>
    </lineage>
</organism>
<dbReference type="InterPro" id="IPR011698">
    <property type="entry name" value="GATase_3"/>
</dbReference>
<dbReference type="NCBIfam" id="TIGR00379">
    <property type="entry name" value="cobB"/>
    <property type="match status" value="1"/>
</dbReference>
<evidence type="ECO:0000256" key="5">
    <source>
        <dbReference type="ARBA" id="ARBA00022842"/>
    </source>
</evidence>
<protein>
    <submittedName>
        <fullName evidence="10">Cobyrinate a,c-diamide synthase</fullName>
    </submittedName>
    <submittedName>
        <fullName evidence="9">Cobyrinic acid A,C-diamide synthase</fullName>
    </submittedName>
</protein>
<dbReference type="InterPro" id="IPR004484">
    <property type="entry name" value="CbiA/CobB_synth"/>
</dbReference>
<dbReference type="CDD" id="cd03130">
    <property type="entry name" value="GATase1_CobB"/>
    <property type="match status" value="1"/>
</dbReference>
<accession>A0A174PV17</accession>
<evidence type="ECO:0000313" key="12">
    <source>
        <dbReference type="Proteomes" id="UP000260828"/>
    </source>
</evidence>
<reference evidence="10 12" key="2">
    <citation type="submission" date="2018-08" db="EMBL/GenBank/DDBJ databases">
        <title>A genome reference for cultivated species of the human gut microbiota.</title>
        <authorList>
            <person name="Zou Y."/>
            <person name="Xue W."/>
            <person name="Luo G."/>
        </authorList>
    </citation>
    <scope>NUCLEOTIDE SEQUENCE [LARGE SCALE GENOMIC DNA]</scope>
    <source>
        <strain evidence="10 12">TF05-12AC</strain>
    </source>
</reference>
<dbReference type="Pfam" id="PF01656">
    <property type="entry name" value="CbiA"/>
    <property type="match status" value="1"/>
</dbReference>
<name>A0A174PV17_9FIRM</name>
<dbReference type="InterPro" id="IPR002586">
    <property type="entry name" value="CobQ/CobB/MinD/ParA_Nub-bd_dom"/>
</dbReference>
<evidence type="ECO:0000256" key="3">
    <source>
        <dbReference type="ARBA" id="ARBA00022741"/>
    </source>
</evidence>
<evidence type="ECO:0000256" key="4">
    <source>
        <dbReference type="ARBA" id="ARBA00022840"/>
    </source>
</evidence>
<evidence type="ECO:0000256" key="1">
    <source>
        <dbReference type="ARBA" id="ARBA00001946"/>
    </source>
</evidence>
<dbReference type="PANTHER" id="PTHR43873">
    <property type="entry name" value="COBYRINATE A,C-DIAMIDE SYNTHASE"/>
    <property type="match status" value="1"/>
</dbReference>
<dbReference type="SUPFAM" id="SSF52540">
    <property type="entry name" value="P-loop containing nucleoside triphosphate hydrolases"/>
    <property type="match status" value="1"/>
</dbReference>
<evidence type="ECO:0000259" key="8">
    <source>
        <dbReference type="Pfam" id="PF07685"/>
    </source>
</evidence>
<sequence length="460" mass="49478">MTAKPLARFLLTAVSSGSGKTTMTCAILRAWLKAGETVASFKCGPDYIDPMFHRESVGANYSANLDLFLSDEDTVRRNLARCADLAQLALIEGVMGYYDGVACTDEASSCALARATATPAVLVVDCRGMALSAAALIKGFMTFQADSRIRGVLLNRCPPAVYSGIKAAIEQSCGVPVLGYLPPMKDCVFESRHLGLVTAEETHNLQQKLDALAVQAEQTIDLAALAALAQSAPPLVFKPLEAALSLDAPIIAVARDAAFCFYYEESLALLQEMGARLISFSPLEDESLPMGCCGLLLGGGYPELYAKRLSENVSMRAAVRGAIAAGMPLIAECGGFLYLHRTLEGMDGERYPMAGIINADAFRTSRPVRFGYAALTARRDNMLCYAGETLYAHSFHYWDSTDAGDAFTAQKPYRDLQWNCVHAGPSIYAGFPHLYLAGNPSAAARFLEASRAYHERGPVL</sequence>
<proteinExistence type="predicted"/>
<dbReference type="InterPro" id="IPR027417">
    <property type="entry name" value="P-loop_NTPase"/>
</dbReference>
<feature type="domain" description="CobB/CobQ-like glutamine amidotransferase" evidence="8">
    <location>
        <begin position="251"/>
        <end position="404"/>
    </location>
</feature>
<feature type="domain" description="CobQ/CobB/MinD/ParA nucleotide binding" evidence="7">
    <location>
        <begin position="11"/>
        <end position="186"/>
    </location>
</feature>
<evidence type="ECO:0000313" key="11">
    <source>
        <dbReference type="Proteomes" id="UP000095765"/>
    </source>
</evidence>
<evidence type="ECO:0000313" key="9">
    <source>
        <dbReference type="EMBL" id="CUP62215.1"/>
    </source>
</evidence>
<dbReference type="EMBL" id="QVME01000001">
    <property type="protein sequence ID" value="RGE69829.1"/>
    <property type="molecule type" value="Genomic_DNA"/>
</dbReference>
<dbReference type="Pfam" id="PF07685">
    <property type="entry name" value="GATase_3"/>
    <property type="match status" value="1"/>
</dbReference>
<evidence type="ECO:0000256" key="6">
    <source>
        <dbReference type="ARBA" id="ARBA00022962"/>
    </source>
</evidence>